<evidence type="ECO:0000313" key="1">
    <source>
        <dbReference type="EMBL" id="KAL3891222.1"/>
    </source>
</evidence>
<proteinExistence type="predicted"/>
<dbReference type="EMBL" id="JBJQND010000001">
    <property type="protein sequence ID" value="KAL3891222.1"/>
    <property type="molecule type" value="Genomic_DNA"/>
</dbReference>
<accession>A0ABD3XZ30</accession>
<sequence>MYKCMIFCILGTVPIFDPRTHLVSCKNCFKGYYQPVDTWSNNTPVCMEKFGCDNNYHKIECTVQPDMELTQDTLCRCDARNGYIVSSSERREMCFPGKFADCIEFKCPDGQERLLKTMKLMLRPVAIRHQLFDIHLLDHKCLKMNTTTN</sequence>
<dbReference type="Proteomes" id="UP001634394">
    <property type="component" value="Unassembled WGS sequence"/>
</dbReference>
<comment type="caution">
    <text evidence="1">The sequence shown here is derived from an EMBL/GenBank/DDBJ whole genome shotgun (WGS) entry which is preliminary data.</text>
</comment>
<dbReference type="AlphaFoldDB" id="A0ABD3XZ30"/>
<protein>
    <submittedName>
        <fullName evidence="1">Uncharacterized protein</fullName>
    </submittedName>
</protein>
<organism evidence="1 2">
    <name type="scientific">Sinanodonta woodiana</name>
    <name type="common">Chinese pond mussel</name>
    <name type="synonym">Anodonta woodiana</name>
    <dbReference type="NCBI Taxonomy" id="1069815"/>
    <lineage>
        <taxon>Eukaryota</taxon>
        <taxon>Metazoa</taxon>
        <taxon>Spiralia</taxon>
        <taxon>Lophotrochozoa</taxon>
        <taxon>Mollusca</taxon>
        <taxon>Bivalvia</taxon>
        <taxon>Autobranchia</taxon>
        <taxon>Heteroconchia</taxon>
        <taxon>Palaeoheterodonta</taxon>
        <taxon>Unionida</taxon>
        <taxon>Unionoidea</taxon>
        <taxon>Unionidae</taxon>
        <taxon>Unioninae</taxon>
        <taxon>Sinanodonta</taxon>
    </lineage>
</organism>
<evidence type="ECO:0000313" key="2">
    <source>
        <dbReference type="Proteomes" id="UP001634394"/>
    </source>
</evidence>
<keyword evidence="2" id="KW-1185">Reference proteome</keyword>
<gene>
    <name evidence="1" type="ORF">ACJMK2_003485</name>
</gene>
<name>A0ABD3XZ30_SINWO</name>
<reference evidence="1 2" key="1">
    <citation type="submission" date="2024-11" db="EMBL/GenBank/DDBJ databases">
        <title>Chromosome-level genome assembly of the freshwater bivalve Anodonta woodiana.</title>
        <authorList>
            <person name="Chen X."/>
        </authorList>
    </citation>
    <scope>NUCLEOTIDE SEQUENCE [LARGE SCALE GENOMIC DNA]</scope>
    <source>
        <strain evidence="1">MN2024</strain>
        <tissue evidence="1">Gills</tissue>
    </source>
</reference>